<dbReference type="STRING" id="1742973.COMA2_70148"/>
<gene>
    <name evidence="2" type="ORF">COMA2_70148</name>
</gene>
<dbReference type="Proteomes" id="UP000198736">
    <property type="component" value="Unassembled WGS sequence"/>
</dbReference>
<dbReference type="InterPro" id="IPR021296">
    <property type="entry name" value="DUF2868"/>
</dbReference>
<keyword evidence="1" id="KW-1133">Transmembrane helix</keyword>
<dbReference type="EMBL" id="CZPZ01000034">
    <property type="protein sequence ID" value="CUS39432.1"/>
    <property type="molecule type" value="Genomic_DNA"/>
</dbReference>
<feature type="transmembrane region" description="Helical" evidence="1">
    <location>
        <begin position="114"/>
        <end position="137"/>
    </location>
</feature>
<feature type="transmembrane region" description="Helical" evidence="1">
    <location>
        <begin position="284"/>
        <end position="306"/>
    </location>
</feature>
<dbReference type="OrthoDB" id="4998316at2"/>
<evidence type="ECO:0000256" key="1">
    <source>
        <dbReference type="SAM" id="Phobius"/>
    </source>
</evidence>
<keyword evidence="1" id="KW-0472">Membrane</keyword>
<organism evidence="2 3">
    <name type="scientific">Candidatus Nitrospira nitrificans</name>
    <dbReference type="NCBI Taxonomy" id="1742973"/>
    <lineage>
        <taxon>Bacteria</taxon>
        <taxon>Pseudomonadati</taxon>
        <taxon>Nitrospirota</taxon>
        <taxon>Nitrospiria</taxon>
        <taxon>Nitrospirales</taxon>
        <taxon>Nitrospiraceae</taxon>
        <taxon>Nitrospira</taxon>
    </lineage>
</organism>
<feature type="transmembrane region" description="Helical" evidence="1">
    <location>
        <begin position="208"/>
        <end position="227"/>
    </location>
</feature>
<reference evidence="3" key="1">
    <citation type="submission" date="2015-10" db="EMBL/GenBank/DDBJ databases">
        <authorList>
            <person name="Luecker S."/>
            <person name="Luecker S."/>
        </authorList>
    </citation>
    <scope>NUCLEOTIDE SEQUENCE [LARGE SCALE GENOMIC DNA]</scope>
</reference>
<evidence type="ECO:0008006" key="4">
    <source>
        <dbReference type="Google" id="ProtNLM"/>
    </source>
</evidence>
<keyword evidence="1" id="KW-0812">Transmembrane</keyword>
<sequence>MTPAQLAKVLLVQACEEHDPDHKFILRYERELPRHERFDPQGDKSLEDPARHGEASVIERAEYIIDRLTQKHPALASAFAVLRIKTPVTLLIGCAVIGGFLADPIGPAGQINLLNFPLLTLLLWNAVVYAGVLYDMIVPRPSRDRSQPGLEGLVEWLLGLGVKGRLSRLRSDRAQGSDEQRWIAASLAMYAARLLHGGRELLISHARSLLHAAAAALAIGVIAGLYLRGFSFLYKAGWDSTFMGAKGVHTFLSVLFAPASWLLGTPMPGVEAIVDLQGTARANAAIWIHFWAMTTILFIVLPRTLLAAAAWRRTARLAGAMHLPSNEPYFRRLLNPYRGKGLLVEVLAYSHRVKEGDDRLLAFLSDAFGVLADIHLGHSVQYGEPPPHFPVDPDRALCAVALFNVAQAPEETHGEFLEELKTTVRGRGRPNMLLVLLDCEAYAQIDHEKRLNERCQAWATLVKECGLQALRYRDPAGPPDGELQTLPDCLWPGDFRGAR</sequence>
<feature type="transmembrane region" description="Helical" evidence="1">
    <location>
        <begin position="80"/>
        <end position="102"/>
    </location>
</feature>
<keyword evidence="3" id="KW-1185">Reference proteome</keyword>
<accession>A0A0S4LS97</accession>
<feature type="transmembrane region" description="Helical" evidence="1">
    <location>
        <begin position="247"/>
        <end position="264"/>
    </location>
</feature>
<name>A0A0S4LS97_9BACT</name>
<dbReference type="Pfam" id="PF11067">
    <property type="entry name" value="DUF2868"/>
    <property type="match status" value="1"/>
</dbReference>
<proteinExistence type="predicted"/>
<protein>
    <recommendedName>
        <fullName evidence="4">DUF2868 domain-containing protein</fullName>
    </recommendedName>
</protein>
<dbReference type="AlphaFoldDB" id="A0A0S4LS97"/>
<evidence type="ECO:0000313" key="2">
    <source>
        <dbReference type="EMBL" id="CUS39432.1"/>
    </source>
</evidence>
<dbReference type="RefSeq" id="WP_090901704.1">
    <property type="nucleotide sequence ID" value="NZ_CZPZ01000034.1"/>
</dbReference>
<evidence type="ECO:0000313" key="3">
    <source>
        <dbReference type="Proteomes" id="UP000198736"/>
    </source>
</evidence>